<dbReference type="RefSeq" id="WP_114562743.1">
    <property type="nucleotide sequence ID" value="NZ_CP031124.1"/>
</dbReference>
<sequence length="243" mass="27432">MAYGLYIDDMRQAHLTRRYPVRELIGKDDAATNGNIEGIAGIEIKKALRESHADFCQKHWGSSSPSKEEYAKITEHLWLIPPAHPRTGQPIVKVRQIKALYLASKHIKIRHSNKQGVQLSKYLICDENAYIAWNPNNPVDGFKVVNSYGAREGKKIPEGWMRVFKGDTVLAKNGLSYVVVSLNEAANRVESMQKVCAISSLKQEEGRQNFLLTLPKRAGSVSLWDIVEIIEDPFHGRPTRLND</sequence>
<dbReference type="AlphaFoldDB" id="A0A345DB21"/>
<organism evidence="1 2">
    <name type="scientific">Ephemeroptericola cinctiostellae</name>
    <dbReference type="NCBI Taxonomy" id="2268024"/>
    <lineage>
        <taxon>Bacteria</taxon>
        <taxon>Pseudomonadati</taxon>
        <taxon>Pseudomonadota</taxon>
        <taxon>Betaproteobacteria</taxon>
        <taxon>Burkholderiales</taxon>
        <taxon>Burkholderiaceae</taxon>
        <taxon>Ephemeroptericola</taxon>
    </lineage>
</organism>
<evidence type="ECO:0000313" key="1">
    <source>
        <dbReference type="EMBL" id="AXF85559.1"/>
    </source>
</evidence>
<proteinExistence type="predicted"/>
<name>A0A345DB21_9BURK</name>
<dbReference type="KEGG" id="hyf:DTO96_101290"/>
<keyword evidence="2" id="KW-1185">Reference proteome</keyword>
<evidence type="ECO:0000313" key="2">
    <source>
        <dbReference type="Proteomes" id="UP000252182"/>
    </source>
</evidence>
<dbReference type="Proteomes" id="UP000252182">
    <property type="component" value="Chromosome"/>
</dbReference>
<accession>A0A345DB21</accession>
<reference evidence="2" key="1">
    <citation type="submission" date="2018-07" db="EMBL/GenBank/DDBJ databases">
        <authorList>
            <person name="Kim H."/>
        </authorList>
    </citation>
    <scope>NUCLEOTIDE SEQUENCE [LARGE SCALE GENOMIC DNA]</scope>
    <source>
        <strain evidence="2">F02</strain>
    </source>
</reference>
<gene>
    <name evidence="1" type="ORF">DTO96_101290</name>
</gene>
<dbReference type="EMBL" id="CP031124">
    <property type="protein sequence ID" value="AXF85559.1"/>
    <property type="molecule type" value="Genomic_DNA"/>
</dbReference>
<protein>
    <submittedName>
        <fullName evidence="1">Uncharacterized protein</fullName>
    </submittedName>
</protein>